<reference evidence="2" key="1">
    <citation type="journal article" date="2019" name="Int. J. Syst. Evol. Microbiol.">
        <title>The Global Catalogue of Microorganisms (GCM) 10K type strain sequencing project: providing services to taxonomists for standard genome sequencing and annotation.</title>
        <authorList>
            <consortium name="The Broad Institute Genomics Platform"/>
            <consortium name="The Broad Institute Genome Sequencing Center for Infectious Disease"/>
            <person name="Wu L."/>
            <person name="Ma J."/>
        </authorList>
    </citation>
    <scope>NUCLEOTIDE SEQUENCE [LARGE SCALE GENOMIC DNA]</scope>
    <source>
        <strain evidence="2">CECT 7706</strain>
    </source>
</reference>
<comment type="caution">
    <text evidence="1">The sequence shown here is derived from an EMBL/GenBank/DDBJ whole genome shotgun (WGS) entry which is preliminary data.</text>
</comment>
<evidence type="ECO:0000313" key="2">
    <source>
        <dbReference type="Proteomes" id="UP001236663"/>
    </source>
</evidence>
<dbReference type="EMBL" id="JAUFQS010000017">
    <property type="protein sequence ID" value="MDN3689056.1"/>
    <property type="molecule type" value="Genomic_DNA"/>
</dbReference>
<sequence>MTTDQQTFLRLSVIEHKKYDEIEQAMGIDRLQLSKWWDELKVDREQLSKIRQIWARKGFKIDFWEFHKWYTNAERKCHYCNITEQQIKILIVNGQIHTKRLTTRGKTLEIERCEPNKSYDETDNLVFCCYWCNNAKTDEFTVKEFEVIGNCMAEIWKNRLNSK</sequence>
<dbReference type="Proteomes" id="UP001236663">
    <property type="component" value="Unassembled WGS sequence"/>
</dbReference>
<keyword evidence="2" id="KW-1185">Reference proteome</keyword>
<evidence type="ECO:0000313" key="1">
    <source>
        <dbReference type="EMBL" id="MDN3689056.1"/>
    </source>
</evidence>
<gene>
    <name evidence="1" type="ORF">QWZ15_14550</name>
</gene>
<dbReference type="RefSeq" id="WP_163386558.1">
    <property type="nucleotide sequence ID" value="NZ_JAUFQS010000017.1"/>
</dbReference>
<proteinExistence type="predicted"/>
<evidence type="ECO:0008006" key="3">
    <source>
        <dbReference type="Google" id="ProtNLM"/>
    </source>
</evidence>
<protein>
    <recommendedName>
        <fullName evidence="3">HNH endonuclease</fullName>
    </recommendedName>
</protein>
<dbReference type="Gene3D" id="3.30.40.220">
    <property type="match status" value="1"/>
</dbReference>
<organism evidence="1 2">
    <name type="scientific">Cyclobacterium jeungdonense</name>
    <dbReference type="NCBI Taxonomy" id="708087"/>
    <lineage>
        <taxon>Bacteria</taxon>
        <taxon>Pseudomonadati</taxon>
        <taxon>Bacteroidota</taxon>
        <taxon>Cytophagia</taxon>
        <taxon>Cytophagales</taxon>
        <taxon>Cyclobacteriaceae</taxon>
        <taxon>Cyclobacterium</taxon>
    </lineage>
</organism>
<name>A0ABT8CBJ7_9BACT</name>
<accession>A0ABT8CBJ7</accession>